<gene>
    <name evidence="8" type="ordered locus">Cyan7822_2393</name>
</gene>
<evidence type="ECO:0000256" key="5">
    <source>
        <dbReference type="ARBA" id="ARBA00022777"/>
    </source>
</evidence>
<dbReference type="AlphaFoldDB" id="E0UFY5"/>
<dbReference type="InterPro" id="IPR000014">
    <property type="entry name" value="PAS"/>
</dbReference>
<dbReference type="PANTHER" id="PTHR43711">
    <property type="entry name" value="TWO-COMPONENT HISTIDINE KINASE"/>
    <property type="match status" value="1"/>
</dbReference>
<dbReference type="SMART" id="SM00387">
    <property type="entry name" value="HATPase_c"/>
    <property type="match status" value="1"/>
</dbReference>
<dbReference type="PANTHER" id="PTHR43711:SF26">
    <property type="entry name" value="SENSOR HISTIDINE KINASE RCSC"/>
    <property type="match status" value="1"/>
</dbReference>
<dbReference type="InterPro" id="IPR050736">
    <property type="entry name" value="Sensor_HK_Regulatory"/>
</dbReference>
<reference evidence="9" key="1">
    <citation type="journal article" date="2011" name="MBio">
        <title>Novel metabolic attributes of the genus Cyanothece, comprising a group of unicellular nitrogen-fixing Cyanobacteria.</title>
        <authorList>
            <person name="Bandyopadhyay A."/>
            <person name="Elvitigala T."/>
            <person name="Welsh E."/>
            <person name="Stockel J."/>
            <person name="Liberton M."/>
            <person name="Min H."/>
            <person name="Sherman L.A."/>
            <person name="Pakrasi H.B."/>
        </authorList>
    </citation>
    <scope>NUCLEOTIDE SEQUENCE [LARGE SCALE GENOMIC DNA]</scope>
    <source>
        <strain evidence="9">PCC 7822</strain>
    </source>
</reference>
<dbReference type="InterPro" id="IPR013767">
    <property type="entry name" value="PAS_fold"/>
</dbReference>
<dbReference type="EMBL" id="CP002198">
    <property type="protein sequence ID" value="ADN14368.1"/>
    <property type="molecule type" value="Genomic_DNA"/>
</dbReference>
<keyword evidence="6" id="KW-0902">Two-component regulatory system</keyword>
<dbReference type="RefSeq" id="WP_013322473.1">
    <property type="nucleotide sequence ID" value="NC_014501.1"/>
</dbReference>
<organism evidence="8 9">
    <name type="scientific">Gloeothece verrucosa (strain PCC 7822)</name>
    <name type="common">Cyanothece sp. (strain PCC 7822)</name>
    <dbReference type="NCBI Taxonomy" id="497965"/>
    <lineage>
        <taxon>Bacteria</taxon>
        <taxon>Bacillati</taxon>
        <taxon>Cyanobacteriota</taxon>
        <taxon>Cyanophyceae</taxon>
        <taxon>Oscillatoriophycideae</taxon>
        <taxon>Chroococcales</taxon>
        <taxon>Aphanothecaceae</taxon>
        <taxon>Gloeothece</taxon>
        <taxon>Gloeothece verrucosa</taxon>
    </lineage>
</organism>
<dbReference type="InterPro" id="IPR036890">
    <property type="entry name" value="HATPase_C_sf"/>
</dbReference>
<evidence type="ECO:0000256" key="1">
    <source>
        <dbReference type="ARBA" id="ARBA00000085"/>
    </source>
</evidence>
<evidence type="ECO:0000259" key="7">
    <source>
        <dbReference type="PROSITE" id="PS50109"/>
    </source>
</evidence>
<proteinExistence type="predicted"/>
<dbReference type="OrthoDB" id="509491at2"/>
<dbReference type="GO" id="GO:0006355">
    <property type="term" value="P:regulation of DNA-templated transcription"/>
    <property type="evidence" value="ECO:0007669"/>
    <property type="project" value="InterPro"/>
</dbReference>
<dbReference type="InterPro" id="IPR003661">
    <property type="entry name" value="HisK_dim/P_dom"/>
</dbReference>
<feature type="domain" description="Histidine kinase" evidence="7">
    <location>
        <begin position="316"/>
        <end position="541"/>
    </location>
</feature>
<dbReference type="KEGG" id="cyj:Cyan7822_2393"/>
<dbReference type="STRING" id="497965.Cyan7822_2393"/>
<evidence type="ECO:0000256" key="2">
    <source>
        <dbReference type="ARBA" id="ARBA00012438"/>
    </source>
</evidence>
<keyword evidence="3" id="KW-0597">Phosphoprotein</keyword>
<dbReference type="SUPFAM" id="SSF55785">
    <property type="entry name" value="PYP-like sensor domain (PAS domain)"/>
    <property type="match status" value="2"/>
</dbReference>
<dbReference type="SUPFAM" id="SSF55874">
    <property type="entry name" value="ATPase domain of HSP90 chaperone/DNA topoisomerase II/histidine kinase"/>
    <property type="match status" value="1"/>
</dbReference>
<dbReference type="Gene3D" id="3.30.450.20">
    <property type="entry name" value="PAS domain"/>
    <property type="match status" value="2"/>
</dbReference>
<dbReference type="CDD" id="cd00075">
    <property type="entry name" value="HATPase"/>
    <property type="match status" value="1"/>
</dbReference>
<dbReference type="Pfam" id="PF13188">
    <property type="entry name" value="PAS_8"/>
    <property type="match status" value="1"/>
</dbReference>
<dbReference type="FunFam" id="3.30.565.10:FF:000006">
    <property type="entry name" value="Sensor histidine kinase WalK"/>
    <property type="match status" value="1"/>
</dbReference>
<name>E0UFY5_GLOV7</name>
<dbReference type="CDD" id="cd00130">
    <property type="entry name" value="PAS"/>
    <property type="match status" value="1"/>
</dbReference>
<dbReference type="Pfam" id="PF02518">
    <property type="entry name" value="HATPase_c"/>
    <property type="match status" value="1"/>
</dbReference>
<dbReference type="PROSITE" id="PS50109">
    <property type="entry name" value="HIS_KIN"/>
    <property type="match status" value="1"/>
</dbReference>
<dbReference type="SMART" id="SM00091">
    <property type="entry name" value="PAS"/>
    <property type="match status" value="2"/>
</dbReference>
<dbReference type="Gene3D" id="1.10.287.130">
    <property type="match status" value="1"/>
</dbReference>
<sequence>MNFQLPQKAEDEAFFSKYLVNFINEAVCCLGENAQFIYVNEATCRLLRYSRQELLSMRLKDLIEGYSSETIDLWQSEQQDALNCLLRTKDEQILSVTINIAYIQESEREFCCACIRETEKNTTSDTSDRGKISDFKPLQQKNLQTELTKTVSLLQKAFDSAAYGIIAVSFEGEVLSYNQKFSQMWQLPGSMILSKDSQDCQNFFANKLKNPESFRSSVWEISRESAEETFDILELKDSRTFLQESKPLLQGEKIIGRVWSIWDISEFRQQSSQIYGQLQENQPLISDESQKPVKIEQSLEEENQQLSELRARFFSTMCHQFRSFLNIISFSNSLLRRYVDKGEDKKKLPYLDNIQTAVEQISNLLDRLIFLGKSELGQLKCEPTVGDLDKWCQNLIAQIKPMTDSKQQMIKYSCAELVPHPSQGNFNSAQVDWELLSQILTNLLSNAIKYSPNSSTIEFKLFSQKTKYIFEIKDPGIGIPREELARIYEPFYRATNVNSISGSGLGLAIVRNLVQVYGGQIEIESIVNQGTTVIVTIPSEF</sequence>
<keyword evidence="9" id="KW-1185">Reference proteome</keyword>
<dbReference type="InterPro" id="IPR004358">
    <property type="entry name" value="Sig_transdc_His_kin-like_C"/>
</dbReference>
<keyword evidence="5 8" id="KW-0418">Kinase</keyword>
<evidence type="ECO:0000256" key="4">
    <source>
        <dbReference type="ARBA" id="ARBA00022679"/>
    </source>
</evidence>
<protein>
    <recommendedName>
        <fullName evidence="2">histidine kinase</fullName>
        <ecNumber evidence="2">2.7.13.3</ecNumber>
    </recommendedName>
</protein>
<evidence type="ECO:0000313" key="9">
    <source>
        <dbReference type="Proteomes" id="UP000008206"/>
    </source>
</evidence>
<dbReference type="GO" id="GO:0000155">
    <property type="term" value="F:phosphorelay sensor kinase activity"/>
    <property type="evidence" value="ECO:0007669"/>
    <property type="project" value="InterPro"/>
</dbReference>
<evidence type="ECO:0000256" key="3">
    <source>
        <dbReference type="ARBA" id="ARBA00022553"/>
    </source>
</evidence>
<dbReference type="Pfam" id="PF00512">
    <property type="entry name" value="HisKA"/>
    <property type="match status" value="1"/>
</dbReference>
<keyword evidence="4" id="KW-0808">Transferase</keyword>
<dbReference type="InterPro" id="IPR005467">
    <property type="entry name" value="His_kinase_dom"/>
</dbReference>
<dbReference type="EC" id="2.7.13.3" evidence="2"/>
<dbReference type="eggNOG" id="COG0642">
    <property type="taxonomic scope" value="Bacteria"/>
</dbReference>
<accession>E0UFY5</accession>
<dbReference type="InterPro" id="IPR003594">
    <property type="entry name" value="HATPase_dom"/>
</dbReference>
<evidence type="ECO:0000256" key="6">
    <source>
        <dbReference type="ARBA" id="ARBA00023012"/>
    </source>
</evidence>
<evidence type="ECO:0000313" key="8">
    <source>
        <dbReference type="EMBL" id="ADN14368.1"/>
    </source>
</evidence>
<comment type="catalytic activity">
    <reaction evidence="1">
        <text>ATP + protein L-histidine = ADP + protein N-phospho-L-histidine.</text>
        <dbReference type="EC" id="2.7.13.3"/>
    </reaction>
</comment>
<dbReference type="InterPro" id="IPR035965">
    <property type="entry name" value="PAS-like_dom_sf"/>
</dbReference>
<dbReference type="HOGENOM" id="CLU_424429_0_0_3"/>
<dbReference type="SUPFAM" id="SSF47384">
    <property type="entry name" value="Homodimeric domain of signal transducing histidine kinase"/>
    <property type="match status" value="1"/>
</dbReference>
<dbReference type="InterPro" id="IPR036097">
    <property type="entry name" value="HisK_dim/P_sf"/>
</dbReference>
<dbReference type="PRINTS" id="PR00344">
    <property type="entry name" value="BCTRLSENSOR"/>
</dbReference>
<dbReference type="Gene3D" id="3.30.565.10">
    <property type="entry name" value="Histidine kinase-like ATPase, C-terminal domain"/>
    <property type="match status" value="1"/>
</dbReference>
<dbReference type="SMART" id="SM00388">
    <property type="entry name" value="HisKA"/>
    <property type="match status" value="1"/>
</dbReference>
<dbReference type="Proteomes" id="UP000008206">
    <property type="component" value="Chromosome"/>
</dbReference>
<dbReference type="Pfam" id="PF00989">
    <property type="entry name" value="PAS"/>
    <property type="match status" value="1"/>
</dbReference>